<feature type="domain" description="FAD-binding" evidence="3">
    <location>
        <begin position="7"/>
        <end position="341"/>
    </location>
</feature>
<reference evidence="5" key="1">
    <citation type="journal article" date="2019" name="Int. J. Syst. Evol. Microbiol.">
        <title>The Global Catalogue of Microorganisms (GCM) 10K type strain sequencing project: providing services to taxonomists for standard genome sequencing and annotation.</title>
        <authorList>
            <consortium name="The Broad Institute Genomics Platform"/>
            <consortium name="The Broad Institute Genome Sequencing Center for Infectious Disease"/>
            <person name="Wu L."/>
            <person name="Ma J."/>
        </authorList>
    </citation>
    <scope>NUCLEOTIDE SEQUENCE [LARGE SCALE GENOMIC DNA]</scope>
    <source>
        <strain evidence="5">CGMCC 4.7304</strain>
    </source>
</reference>
<accession>A0ABW0Z6E3</accession>
<keyword evidence="2 4" id="KW-0503">Monooxygenase</keyword>
<proteinExistence type="predicted"/>
<evidence type="ECO:0000256" key="1">
    <source>
        <dbReference type="ARBA" id="ARBA00023002"/>
    </source>
</evidence>
<protein>
    <submittedName>
        <fullName evidence="4">FAD-dependent monooxygenase</fullName>
    </submittedName>
</protein>
<gene>
    <name evidence="4" type="ORF">ACFP1Z_24705</name>
</gene>
<organism evidence="4 5">
    <name type="scientific">Streptomyces gamaensis</name>
    <dbReference type="NCBI Taxonomy" id="1763542"/>
    <lineage>
        <taxon>Bacteria</taxon>
        <taxon>Bacillati</taxon>
        <taxon>Actinomycetota</taxon>
        <taxon>Actinomycetes</taxon>
        <taxon>Kitasatosporales</taxon>
        <taxon>Streptomycetaceae</taxon>
        <taxon>Streptomyces</taxon>
    </lineage>
</organism>
<keyword evidence="5" id="KW-1185">Reference proteome</keyword>
<comment type="caution">
    <text evidence="4">The sequence shown here is derived from an EMBL/GenBank/DDBJ whole genome shotgun (WGS) entry which is preliminary data.</text>
</comment>
<evidence type="ECO:0000256" key="2">
    <source>
        <dbReference type="ARBA" id="ARBA00023033"/>
    </source>
</evidence>
<evidence type="ECO:0000313" key="4">
    <source>
        <dbReference type="EMBL" id="MFC5723368.1"/>
    </source>
</evidence>
<dbReference type="Gene3D" id="3.50.50.60">
    <property type="entry name" value="FAD/NAD(P)-binding domain"/>
    <property type="match status" value="1"/>
</dbReference>
<dbReference type="InterPro" id="IPR036188">
    <property type="entry name" value="FAD/NAD-bd_sf"/>
</dbReference>
<dbReference type="InterPro" id="IPR050493">
    <property type="entry name" value="FAD-dep_Monooxygenase_BioMet"/>
</dbReference>
<dbReference type="PANTHER" id="PTHR13789">
    <property type="entry name" value="MONOOXYGENASE"/>
    <property type="match status" value="1"/>
</dbReference>
<dbReference type="PANTHER" id="PTHR13789:SF309">
    <property type="entry name" value="PUTATIVE (AFU_ORTHOLOGUE AFUA_6G14510)-RELATED"/>
    <property type="match status" value="1"/>
</dbReference>
<sequence length="390" mass="40610">MRPPHAVVIGAGIGGLTAGAALHHRGWRVTVLERSAAPGRTGAGIALAPNAQRALDTFGAGDAVRALAGWQSDGGLRLPGGRWVSRTSSEAAARRFGGPVVVAHRGDVTALLTARLPDGALRTGVRAELADEGGPERPALVRTPDGAFEADLVVAADGIRSATRAALFPGHPEPAYFGCTTWRLVVPRPDRPFPAHETWGRGRLWGTVPLHDGRVYAYAQANAPADGRSEDGELAELRRLFGTWHHPVPAILAAADPTAILRTDLRTTTVPLPTFHRGRVALLGDAAHAMTPHLGQGGCQAVEDAVVLAGLLAEAGGDPAAALPAYTRARLPRTMDVVRRAARIGRLTTVSSPLACAVRTAALVAADKLGPRVALRSLDGVADWRPAAVG</sequence>
<dbReference type="PRINTS" id="PR00420">
    <property type="entry name" value="RNGMNOXGNASE"/>
</dbReference>
<keyword evidence="1" id="KW-0560">Oxidoreductase</keyword>
<dbReference type="InterPro" id="IPR002938">
    <property type="entry name" value="FAD-bd"/>
</dbReference>
<dbReference type="Proteomes" id="UP001596083">
    <property type="component" value="Unassembled WGS sequence"/>
</dbReference>
<dbReference type="RefSeq" id="WP_390319565.1">
    <property type="nucleotide sequence ID" value="NZ_JBHSPB010000017.1"/>
</dbReference>
<dbReference type="SUPFAM" id="SSF51905">
    <property type="entry name" value="FAD/NAD(P)-binding domain"/>
    <property type="match status" value="1"/>
</dbReference>
<evidence type="ECO:0000313" key="5">
    <source>
        <dbReference type="Proteomes" id="UP001596083"/>
    </source>
</evidence>
<name>A0ABW0Z6E3_9ACTN</name>
<dbReference type="Pfam" id="PF01494">
    <property type="entry name" value="FAD_binding_3"/>
    <property type="match status" value="1"/>
</dbReference>
<evidence type="ECO:0000259" key="3">
    <source>
        <dbReference type="Pfam" id="PF01494"/>
    </source>
</evidence>
<dbReference type="EMBL" id="JBHSPB010000017">
    <property type="protein sequence ID" value="MFC5723368.1"/>
    <property type="molecule type" value="Genomic_DNA"/>
</dbReference>
<dbReference type="GO" id="GO:0004497">
    <property type="term" value="F:monooxygenase activity"/>
    <property type="evidence" value="ECO:0007669"/>
    <property type="project" value="UniProtKB-KW"/>
</dbReference>